<comment type="caution">
    <text evidence="5">The sequence shown here is derived from an EMBL/GenBank/DDBJ whole genome shotgun (WGS) entry which is preliminary data.</text>
</comment>
<proteinExistence type="predicted"/>
<reference evidence="5" key="1">
    <citation type="submission" date="2019-08" db="EMBL/GenBank/DDBJ databases">
        <authorList>
            <person name="Kucharzyk K."/>
            <person name="Murdoch R.W."/>
            <person name="Higgins S."/>
            <person name="Loffler F."/>
        </authorList>
    </citation>
    <scope>NUCLEOTIDE SEQUENCE</scope>
</reference>
<organism evidence="5">
    <name type="scientific">bioreactor metagenome</name>
    <dbReference type="NCBI Taxonomy" id="1076179"/>
    <lineage>
        <taxon>unclassified sequences</taxon>
        <taxon>metagenomes</taxon>
        <taxon>ecological metagenomes</taxon>
    </lineage>
</organism>
<dbReference type="AlphaFoldDB" id="A0A644ZSU8"/>
<dbReference type="InterPro" id="IPR018060">
    <property type="entry name" value="HTH_AraC"/>
</dbReference>
<dbReference type="InterPro" id="IPR011051">
    <property type="entry name" value="RmlC_Cupin_sf"/>
</dbReference>
<dbReference type="SUPFAM" id="SSF46689">
    <property type="entry name" value="Homeodomain-like"/>
    <property type="match status" value="2"/>
</dbReference>
<dbReference type="PROSITE" id="PS00041">
    <property type="entry name" value="HTH_ARAC_FAMILY_1"/>
    <property type="match status" value="1"/>
</dbReference>
<dbReference type="SMART" id="SM00342">
    <property type="entry name" value="HTH_ARAC"/>
    <property type="match status" value="1"/>
</dbReference>
<dbReference type="InterPro" id="IPR003313">
    <property type="entry name" value="AraC-bd"/>
</dbReference>
<dbReference type="InterPro" id="IPR014710">
    <property type="entry name" value="RmlC-like_jellyroll"/>
</dbReference>
<sequence length="275" mass="31838">MEHDWNDFPGTIPEITGFRVRDFENLWSEQIHVANPHELLYVIDGKVTLIPENGLRFPALAGDFLLVPALIPHRDVFEPLKGLRVLIIKFAWEKAEQYFAQVTNRRLCDLSFATRIEVRRQLEYMRENWENTPLGCYSGNVQLLSILLFFYRDLIRNPAQNSAVSRLPILDVVRQAKQYVDQNYALPISLDMTARHLGICGQYLSKLFKHEYGVNFSEYLTEIRLEAAAKLLRHGKLQVAEVASRCGFSSSSYFIQIFRNHFGVTPRNYLAKKTV</sequence>
<keyword evidence="3" id="KW-0804">Transcription</keyword>
<accession>A0A644ZSU8</accession>
<dbReference type="PANTHER" id="PTHR43280:SF2">
    <property type="entry name" value="HTH-TYPE TRANSCRIPTIONAL REGULATOR EXSA"/>
    <property type="match status" value="1"/>
</dbReference>
<dbReference type="PANTHER" id="PTHR43280">
    <property type="entry name" value="ARAC-FAMILY TRANSCRIPTIONAL REGULATOR"/>
    <property type="match status" value="1"/>
</dbReference>
<dbReference type="Pfam" id="PF12833">
    <property type="entry name" value="HTH_18"/>
    <property type="match status" value="1"/>
</dbReference>
<dbReference type="PROSITE" id="PS01124">
    <property type="entry name" value="HTH_ARAC_FAMILY_2"/>
    <property type="match status" value="1"/>
</dbReference>
<dbReference type="Gene3D" id="2.60.120.10">
    <property type="entry name" value="Jelly Rolls"/>
    <property type="match status" value="1"/>
</dbReference>
<name>A0A644ZSU8_9ZZZZ</name>
<evidence type="ECO:0000313" key="5">
    <source>
        <dbReference type="EMBL" id="MPM43478.1"/>
    </source>
</evidence>
<dbReference type="EMBL" id="VSSQ01010118">
    <property type="protein sequence ID" value="MPM43478.1"/>
    <property type="molecule type" value="Genomic_DNA"/>
</dbReference>
<dbReference type="InterPro" id="IPR020449">
    <property type="entry name" value="Tscrpt_reg_AraC-type_HTH"/>
</dbReference>
<dbReference type="PRINTS" id="PR00032">
    <property type="entry name" value="HTHARAC"/>
</dbReference>
<dbReference type="SUPFAM" id="SSF51182">
    <property type="entry name" value="RmlC-like cupins"/>
    <property type="match status" value="1"/>
</dbReference>
<evidence type="ECO:0000256" key="3">
    <source>
        <dbReference type="ARBA" id="ARBA00023163"/>
    </source>
</evidence>
<feature type="domain" description="HTH araC/xylS-type" evidence="4">
    <location>
        <begin position="174"/>
        <end position="272"/>
    </location>
</feature>
<dbReference type="GO" id="GO:0043565">
    <property type="term" value="F:sequence-specific DNA binding"/>
    <property type="evidence" value="ECO:0007669"/>
    <property type="project" value="InterPro"/>
</dbReference>
<evidence type="ECO:0000256" key="2">
    <source>
        <dbReference type="ARBA" id="ARBA00023125"/>
    </source>
</evidence>
<keyword evidence="1" id="KW-0805">Transcription regulation</keyword>
<dbReference type="Gene3D" id="1.10.10.60">
    <property type="entry name" value="Homeodomain-like"/>
    <property type="match status" value="2"/>
</dbReference>
<dbReference type="InterPro" id="IPR018062">
    <property type="entry name" value="HTH_AraC-typ_CS"/>
</dbReference>
<dbReference type="GO" id="GO:0003700">
    <property type="term" value="F:DNA-binding transcription factor activity"/>
    <property type="evidence" value="ECO:0007669"/>
    <property type="project" value="InterPro"/>
</dbReference>
<dbReference type="Pfam" id="PF02311">
    <property type="entry name" value="AraC_binding"/>
    <property type="match status" value="1"/>
</dbReference>
<evidence type="ECO:0000259" key="4">
    <source>
        <dbReference type="PROSITE" id="PS01124"/>
    </source>
</evidence>
<gene>
    <name evidence="5" type="primary">rhaR_87</name>
    <name evidence="5" type="ORF">SDC9_90152</name>
</gene>
<protein>
    <submittedName>
        <fullName evidence="5">HTH-type transcriptional activator RhaR</fullName>
    </submittedName>
</protein>
<keyword evidence="2" id="KW-0238">DNA-binding</keyword>
<dbReference type="InterPro" id="IPR009057">
    <property type="entry name" value="Homeodomain-like_sf"/>
</dbReference>
<evidence type="ECO:0000256" key="1">
    <source>
        <dbReference type="ARBA" id="ARBA00023015"/>
    </source>
</evidence>